<name>A0A9F2PN90_PYTBI</name>
<organism evidence="4 5">
    <name type="scientific">Python bivittatus</name>
    <name type="common">Burmese python</name>
    <name type="synonym">Python molurus bivittatus</name>
    <dbReference type="NCBI Taxonomy" id="176946"/>
    <lineage>
        <taxon>Eukaryota</taxon>
        <taxon>Metazoa</taxon>
        <taxon>Chordata</taxon>
        <taxon>Craniata</taxon>
        <taxon>Vertebrata</taxon>
        <taxon>Euteleostomi</taxon>
        <taxon>Lepidosauria</taxon>
        <taxon>Squamata</taxon>
        <taxon>Bifurcata</taxon>
        <taxon>Unidentata</taxon>
        <taxon>Episquamata</taxon>
        <taxon>Toxicofera</taxon>
        <taxon>Serpentes</taxon>
        <taxon>Henophidia</taxon>
        <taxon>Pythonidae</taxon>
        <taxon>Python</taxon>
    </lineage>
</organism>
<proteinExistence type="inferred from homology"/>
<comment type="similarity">
    <text evidence="1">Belongs to the intercrine gamma family.</text>
</comment>
<evidence type="ECO:0000259" key="3">
    <source>
        <dbReference type="SMART" id="SM00199"/>
    </source>
</evidence>
<keyword evidence="4" id="KW-1185">Reference proteome</keyword>
<dbReference type="SUPFAM" id="SSF54117">
    <property type="entry name" value="Interleukin 8-like chemokines"/>
    <property type="match status" value="1"/>
</dbReference>
<dbReference type="GO" id="GO:0008009">
    <property type="term" value="F:chemokine activity"/>
    <property type="evidence" value="ECO:0007669"/>
    <property type="project" value="InterPro"/>
</dbReference>
<evidence type="ECO:0000256" key="2">
    <source>
        <dbReference type="ARBA" id="ARBA00022514"/>
    </source>
</evidence>
<keyword evidence="2" id="KW-0202">Cytokine</keyword>
<evidence type="ECO:0000313" key="5">
    <source>
        <dbReference type="RefSeq" id="XP_007428211.1"/>
    </source>
</evidence>
<dbReference type="InterPro" id="IPR001811">
    <property type="entry name" value="Chemokine_IL8-like_dom"/>
</dbReference>
<evidence type="ECO:0000256" key="1">
    <source>
        <dbReference type="ARBA" id="ARBA00006894"/>
    </source>
</evidence>
<dbReference type="Pfam" id="PF00048">
    <property type="entry name" value="IL8"/>
    <property type="match status" value="1"/>
</dbReference>
<reference evidence="5" key="1">
    <citation type="submission" date="2025-08" db="UniProtKB">
        <authorList>
            <consortium name="RefSeq"/>
        </authorList>
    </citation>
    <scope>IDENTIFICATION</scope>
    <source>
        <tissue evidence="5">Liver</tissue>
    </source>
</reference>
<dbReference type="OMA" id="IVNYEKQ"/>
<sequence length="100" mass="11581">MRFYLAVILAISFLENFKVHIVRGTLGTQAMAHNSCVSLRTEKISIRRIANYEIQNHPQKVVILITRNGIKICVPHNLPWVNQTINTLDKRKNKRKTEKS</sequence>
<dbReference type="KEGG" id="pbi:103064841"/>
<dbReference type="InterPro" id="IPR036048">
    <property type="entry name" value="Interleukin_8-like_sf"/>
</dbReference>
<dbReference type="AlphaFoldDB" id="A0A9F2PN90"/>
<dbReference type="GO" id="GO:0006955">
    <property type="term" value="P:immune response"/>
    <property type="evidence" value="ECO:0007669"/>
    <property type="project" value="InterPro"/>
</dbReference>
<dbReference type="Gene3D" id="2.40.50.40">
    <property type="match status" value="1"/>
</dbReference>
<accession>A0A9F2PN90</accession>
<gene>
    <name evidence="5" type="primary">LOC103064841</name>
</gene>
<protein>
    <submittedName>
        <fullName evidence="5">Lymphotactin</fullName>
    </submittedName>
</protein>
<dbReference type="Proteomes" id="UP000695026">
    <property type="component" value="Unplaced"/>
</dbReference>
<dbReference type="InterPro" id="IPR008105">
    <property type="entry name" value="Chemokine_XCL1/XCL2"/>
</dbReference>
<dbReference type="OrthoDB" id="9906867at2759"/>
<dbReference type="RefSeq" id="XP_007428211.1">
    <property type="nucleotide sequence ID" value="XM_007428149.3"/>
</dbReference>
<feature type="domain" description="Chemokine interleukin-8-like" evidence="3">
    <location>
        <begin position="32"/>
        <end position="88"/>
    </location>
</feature>
<evidence type="ECO:0000313" key="4">
    <source>
        <dbReference type="Proteomes" id="UP000695026"/>
    </source>
</evidence>
<dbReference type="GO" id="GO:0005615">
    <property type="term" value="C:extracellular space"/>
    <property type="evidence" value="ECO:0007669"/>
    <property type="project" value="UniProtKB-KW"/>
</dbReference>
<dbReference type="GeneID" id="103064841"/>
<dbReference type="PRINTS" id="PR01731">
    <property type="entry name" value="LYMPHOTACTIN"/>
</dbReference>
<dbReference type="SMART" id="SM00199">
    <property type="entry name" value="SCY"/>
    <property type="match status" value="1"/>
</dbReference>